<organism evidence="2">
    <name type="scientific">marine metagenome</name>
    <dbReference type="NCBI Taxonomy" id="408172"/>
    <lineage>
        <taxon>unclassified sequences</taxon>
        <taxon>metagenomes</taxon>
        <taxon>ecological metagenomes</taxon>
    </lineage>
</organism>
<dbReference type="InterPro" id="IPR012338">
    <property type="entry name" value="Beta-lactam/transpept-like"/>
</dbReference>
<dbReference type="InterPro" id="IPR050789">
    <property type="entry name" value="Diverse_Enzym_Activities"/>
</dbReference>
<dbReference type="EMBL" id="UINC01005882">
    <property type="protein sequence ID" value="SVA24144.1"/>
    <property type="molecule type" value="Genomic_DNA"/>
</dbReference>
<accession>A0A381U827</accession>
<evidence type="ECO:0000313" key="2">
    <source>
        <dbReference type="EMBL" id="SVA24144.1"/>
    </source>
</evidence>
<name>A0A381U827_9ZZZZ</name>
<protein>
    <recommendedName>
        <fullName evidence="1">Beta-lactamase-related domain-containing protein</fullName>
    </recommendedName>
</protein>
<dbReference type="Gene3D" id="3.40.710.10">
    <property type="entry name" value="DD-peptidase/beta-lactamase superfamily"/>
    <property type="match status" value="1"/>
</dbReference>
<feature type="non-terminal residue" evidence="2">
    <location>
        <position position="1"/>
    </location>
</feature>
<dbReference type="SUPFAM" id="SSF56601">
    <property type="entry name" value="beta-lactamase/transpeptidase-like"/>
    <property type="match status" value="1"/>
</dbReference>
<dbReference type="InterPro" id="IPR001466">
    <property type="entry name" value="Beta-lactam-related"/>
</dbReference>
<reference evidence="2" key="1">
    <citation type="submission" date="2018-05" db="EMBL/GenBank/DDBJ databases">
        <authorList>
            <person name="Lanie J.A."/>
            <person name="Ng W.-L."/>
            <person name="Kazmierczak K.M."/>
            <person name="Andrzejewski T.M."/>
            <person name="Davidsen T.M."/>
            <person name="Wayne K.J."/>
            <person name="Tettelin H."/>
            <person name="Glass J.I."/>
            <person name="Rusch D."/>
            <person name="Podicherti R."/>
            <person name="Tsui H.-C.T."/>
            <person name="Winkler M.E."/>
        </authorList>
    </citation>
    <scope>NUCLEOTIDE SEQUENCE</scope>
</reference>
<sequence>VFITYSCAGNKENEVELDPKPLSQILDSYVENGVWPFLYSRIEHGITGEVLYEHLAVNNRLIPNNTINGDTWMRIWSMSKLITISLAMDLMEQGIIHLQDPVKKYIPEFSNLMVAVDIDGKSITSSDYNNFDCPHNLVKMDSIMTIKHLFNHRAGFYYALTQSTCLNERFASMNITRAEDGGELIKLLSTLPLIQQPGESYFYGMNTSVLGLLLERVTGKSLNQLFIDRIAKPHKLDGLSYTKPKGVSLIPPFTGRDGELRKIFDGELDIFGGEVPAYSENNNLFLGGEGMLGTPDGYIDFMRLLFFNDGNLFLEKETVQKMSSKPNVEENDYGYNTGFGLYLTSKTHMFEKDILRVGGYEKTKCWVDRKNNLIGTLFSQANETQDSDGLSNQMEQDFKKELYKQLNKGI</sequence>
<proteinExistence type="predicted"/>
<gene>
    <name evidence="2" type="ORF">METZ01_LOCUS76998</name>
</gene>
<feature type="domain" description="Beta-lactamase-related" evidence="1">
    <location>
        <begin position="64"/>
        <end position="387"/>
    </location>
</feature>
<dbReference type="PANTHER" id="PTHR43283:SF3">
    <property type="entry name" value="BETA-LACTAMASE FAMILY PROTEIN (AFU_ORTHOLOGUE AFUA_5G07500)"/>
    <property type="match status" value="1"/>
</dbReference>
<dbReference type="Pfam" id="PF00144">
    <property type="entry name" value="Beta-lactamase"/>
    <property type="match status" value="1"/>
</dbReference>
<evidence type="ECO:0000259" key="1">
    <source>
        <dbReference type="Pfam" id="PF00144"/>
    </source>
</evidence>
<dbReference type="PANTHER" id="PTHR43283">
    <property type="entry name" value="BETA-LACTAMASE-RELATED"/>
    <property type="match status" value="1"/>
</dbReference>
<dbReference type="AlphaFoldDB" id="A0A381U827"/>